<evidence type="ECO:0000259" key="4">
    <source>
        <dbReference type="PROSITE" id="PS50949"/>
    </source>
</evidence>
<sequence>MPAEHPLPRDLFDDLDKTSPVPLYYQLATRLEQAIRDDILPPGARLENEIALGQRLGLSRPTVRRAIQELVDKGLIVRRRGIGTQVVHGKVTRNVDLTSLYEDLSRSGQAPETRVLSHEVRPATDDEAEHLTLAAGDPVLHVVRLRLADDVPLAVLDNTLPTEFTDITGDDLEARGLYQLLRERGVTMRIANQRIGAREATAEESELLEIKRNAAVLTMSRTAFDTAGRAVEYGQHCYRPDLYSFEITLVDR</sequence>
<dbReference type="GO" id="GO:0003700">
    <property type="term" value="F:DNA-binding transcription factor activity"/>
    <property type="evidence" value="ECO:0007669"/>
    <property type="project" value="InterPro"/>
</dbReference>
<dbReference type="PANTHER" id="PTHR44846:SF17">
    <property type="entry name" value="GNTR-FAMILY TRANSCRIPTIONAL REGULATOR"/>
    <property type="match status" value="1"/>
</dbReference>
<dbReference type="Pfam" id="PF00392">
    <property type="entry name" value="GntR"/>
    <property type="match status" value="1"/>
</dbReference>
<dbReference type="RefSeq" id="WP_348786657.1">
    <property type="nucleotide sequence ID" value="NZ_CP157390.1"/>
</dbReference>
<keyword evidence="2" id="KW-0238">DNA-binding</keyword>
<accession>A0AAU7G5L8</accession>
<keyword evidence="3" id="KW-0804">Transcription</keyword>
<dbReference type="EMBL" id="CP157390">
    <property type="protein sequence ID" value="XBM46675.1"/>
    <property type="molecule type" value="Genomic_DNA"/>
</dbReference>
<dbReference type="InterPro" id="IPR036390">
    <property type="entry name" value="WH_DNA-bd_sf"/>
</dbReference>
<organism evidence="5">
    <name type="scientific">Leifsonia sp. NPDC080035</name>
    <dbReference type="NCBI Taxonomy" id="3143936"/>
    <lineage>
        <taxon>Bacteria</taxon>
        <taxon>Bacillati</taxon>
        <taxon>Actinomycetota</taxon>
        <taxon>Actinomycetes</taxon>
        <taxon>Micrococcales</taxon>
        <taxon>Microbacteriaceae</taxon>
        <taxon>Leifsonia</taxon>
    </lineage>
</organism>
<evidence type="ECO:0000256" key="1">
    <source>
        <dbReference type="ARBA" id="ARBA00023015"/>
    </source>
</evidence>
<dbReference type="SMART" id="SM00866">
    <property type="entry name" value="UTRA"/>
    <property type="match status" value="1"/>
</dbReference>
<protein>
    <submittedName>
        <fullName evidence="5">GntR family transcriptional regulator</fullName>
    </submittedName>
</protein>
<dbReference type="GO" id="GO:0045892">
    <property type="term" value="P:negative regulation of DNA-templated transcription"/>
    <property type="evidence" value="ECO:0007669"/>
    <property type="project" value="TreeGrafter"/>
</dbReference>
<dbReference type="AlphaFoldDB" id="A0AAU7G5L8"/>
<dbReference type="CDD" id="cd07377">
    <property type="entry name" value="WHTH_GntR"/>
    <property type="match status" value="1"/>
</dbReference>
<gene>
    <name evidence="5" type="ORF">AAME72_11290</name>
</gene>
<dbReference type="Gene3D" id="1.10.10.10">
    <property type="entry name" value="Winged helix-like DNA-binding domain superfamily/Winged helix DNA-binding domain"/>
    <property type="match status" value="1"/>
</dbReference>
<dbReference type="InterPro" id="IPR028978">
    <property type="entry name" value="Chorismate_lyase_/UTRA_dom_sf"/>
</dbReference>
<name>A0AAU7G5L8_9MICO</name>
<evidence type="ECO:0000313" key="5">
    <source>
        <dbReference type="EMBL" id="XBM46675.1"/>
    </source>
</evidence>
<dbReference type="SUPFAM" id="SSF64288">
    <property type="entry name" value="Chorismate lyase-like"/>
    <property type="match status" value="1"/>
</dbReference>
<evidence type="ECO:0000256" key="2">
    <source>
        <dbReference type="ARBA" id="ARBA00023125"/>
    </source>
</evidence>
<dbReference type="Pfam" id="PF07702">
    <property type="entry name" value="UTRA"/>
    <property type="match status" value="1"/>
</dbReference>
<keyword evidence="1" id="KW-0805">Transcription regulation</keyword>
<proteinExistence type="predicted"/>
<dbReference type="SUPFAM" id="SSF46785">
    <property type="entry name" value="Winged helix' DNA-binding domain"/>
    <property type="match status" value="1"/>
</dbReference>
<dbReference type="InterPro" id="IPR036388">
    <property type="entry name" value="WH-like_DNA-bd_sf"/>
</dbReference>
<dbReference type="InterPro" id="IPR000524">
    <property type="entry name" value="Tscrpt_reg_HTH_GntR"/>
</dbReference>
<dbReference type="InterPro" id="IPR050679">
    <property type="entry name" value="Bact_HTH_transcr_reg"/>
</dbReference>
<dbReference type="PROSITE" id="PS50949">
    <property type="entry name" value="HTH_GNTR"/>
    <property type="match status" value="1"/>
</dbReference>
<dbReference type="SMART" id="SM00345">
    <property type="entry name" value="HTH_GNTR"/>
    <property type="match status" value="1"/>
</dbReference>
<dbReference type="Gene3D" id="3.40.1410.10">
    <property type="entry name" value="Chorismate lyase-like"/>
    <property type="match status" value="1"/>
</dbReference>
<dbReference type="InterPro" id="IPR011663">
    <property type="entry name" value="UTRA"/>
</dbReference>
<dbReference type="GO" id="GO:0003677">
    <property type="term" value="F:DNA binding"/>
    <property type="evidence" value="ECO:0007669"/>
    <property type="project" value="UniProtKB-KW"/>
</dbReference>
<dbReference type="PRINTS" id="PR00035">
    <property type="entry name" value="HTHGNTR"/>
</dbReference>
<dbReference type="PANTHER" id="PTHR44846">
    <property type="entry name" value="MANNOSYL-D-GLYCERATE TRANSPORT/METABOLISM SYSTEM REPRESSOR MNGR-RELATED"/>
    <property type="match status" value="1"/>
</dbReference>
<evidence type="ECO:0000256" key="3">
    <source>
        <dbReference type="ARBA" id="ARBA00023163"/>
    </source>
</evidence>
<feature type="domain" description="HTH gntR-type" evidence="4">
    <location>
        <begin position="21"/>
        <end position="89"/>
    </location>
</feature>
<reference evidence="5" key="1">
    <citation type="submission" date="2024-05" db="EMBL/GenBank/DDBJ databases">
        <title>The Natural Products Discovery Center: Release of the First 8490 Sequenced Strains for Exploring Actinobacteria Biosynthetic Diversity.</title>
        <authorList>
            <person name="Kalkreuter E."/>
            <person name="Kautsar S.A."/>
            <person name="Yang D."/>
            <person name="Bader C.D."/>
            <person name="Teijaro C.N."/>
            <person name="Fluegel L."/>
            <person name="Davis C.M."/>
            <person name="Simpson J.R."/>
            <person name="Lauterbach L."/>
            <person name="Steele A.D."/>
            <person name="Gui C."/>
            <person name="Meng S."/>
            <person name="Li G."/>
            <person name="Viehrig K."/>
            <person name="Ye F."/>
            <person name="Su P."/>
            <person name="Kiefer A.F."/>
            <person name="Nichols A."/>
            <person name="Cepeda A.J."/>
            <person name="Yan W."/>
            <person name="Fan B."/>
            <person name="Jiang Y."/>
            <person name="Adhikari A."/>
            <person name="Zheng C.-J."/>
            <person name="Schuster L."/>
            <person name="Cowan T.M."/>
            <person name="Smanski M.J."/>
            <person name="Chevrette M.G."/>
            <person name="de Carvalho L.P.S."/>
            <person name="Shen B."/>
        </authorList>
    </citation>
    <scope>NUCLEOTIDE SEQUENCE</scope>
    <source>
        <strain evidence="5">NPDC080035</strain>
    </source>
</reference>